<proteinExistence type="predicted"/>
<keyword evidence="3" id="KW-1185">Reference proteome</keyword>
<dbReference type="RefSeq" id="WP_007120253.1">
    <property type="nucleotide sequence ID" value="NZ_ABID01000004.1"/>
</dbReference>
<evidence type="ECO:0000313" key="2">
    <source>
        <dbReference type="EMBL" id="EDQ04489.1"/>
    </source>
</evidence>
<sequence>MPKNSQEELEKKWTESLEKMGAQNVRSRMSSGEVGSSDGASVRFMKIDGTSNPATLPSRLFVENWLSEKESALSKRSEIQNRLLWIAAIAAVLGVGVGVMAIALD</sequence>
<dbReference type="EMBL" id="ABID01000004">
    <property type="protein sequence ID" value="EDQ04489.1"/>
    <property type="molecule type" value="Genomic_DNA"/>
</dbReference>
<organism evidence="2 3">
    <name type="scientific">Sulfitobacter indolifex HEL-45</name>
    <dbReference type="NCBI Taxonomy" id="391624"/>
    <lineage>
        <taxon>Bacteria</taxon>
        <taxon>Pseudomonadati</taxon>
        <taxon>Pseudomonadota</taxon>
        <taxon>Alphaproteobacteria</taxon>
        <taxon>Rhodobacterales</taxon>
        <taxon>Roseobacteraceae</taxon>
        <taxon>Sulfitobacter</taxon>
    </lineage>
</organism>
<comment type="caution">
    <text evidence="2">The sequence shown here is derived from an EMBL/GenBank/DDBJ whole genome shotgun (WGS) entry which is preliminary data.</text>
</comment>
<protein>
    <submittedName>
        <fullName evidence="2">Uncharacterized protein</fullName>
    </submittedName>
</protein>
<keyword evidence="1" id="KW-0812">Transmembrane</keyword>
<reference evidence="2 3" key="1">
    <citation type="submission" date="2007-11" db="EMBL/GenBank/DDBJ databases">
        <authorList>
            <person name="Wagner-Dobler I."/>
            <person name="Ferriera S."/>
            <person name="Johnson J."/>
            <person name="Kravitz S."/>
            <person name="Beeson K."/>
            <person name="Sutton G."/>
            <person name="Rogers Y.-H."/>
            <person name="Friedman R."/>
            <person name="Frazier M."/>
            <person name="Venter J.C."/>
        </authorList>
    </citation>
    <scope>NUCLEOTIDE SEQUENCE [LARGE SCALE GENOMIC DNA]</scope>
    <source>
        <strain evidence="2 3">HEL-45</strain>
    </source>
</reference>
<name>A0ABM9X4U2_9RHOB</name>
<evidence type="ECO:0000256" key="1">
    <source>
        <dbReference type="SAM" id="Phobius"/>
    </source>
</evidence>
<gene>
    <name evidence="2" type="ORF">OIHEL45_16209</name>
</gene>
<accession>A0ABM9X4U2</accession>
<feature type="transmembrane region" description="Helical" evidence="1">
    <location>
        <begin position="83"/>
        <end position="104"/>
    </location>
</feature>
<keyword evidence="1" id="KW-1133">Transmembrane helix</keyword>
<keyword evidence="1" id="KW-0472">Membrane</keyword>
<dbReference type="Proteomes" id="UP000003257">
    <property type="component" value="Unassembled WGS sequence"/>
</dbReference>
<evidence type="ECO:0000313" key="3">
    <source>
        <dbReference type="Proteomes" id="UP000003257"/>
    </source>
</evidence>